<keyword evidence="1" id="KW-0812">Transmembrane</keyword>
<dbReference type="STRING" id="570521.SAMN04488508_107143"/>
<proteinExistence type="predicted"/>
<dbReference type="Proteomes" id="UP000184432">
    <property type="component" value="Unassembled WGS sequence"/>
</dbReference>
<evidence type="ECO:0000313" key="2">
    <source>
        <dbReference type="EMBL" id="SHJ29960.1"/>
    </source>
</evidence>
<dbReference type="EMBL" id="FQYP01000007">
    <property type="protein sequence ID" value="SHJ29960.1"/>
    <property type="molecule type" value="Genomic_DNA"/>
</dbReference>
<evidence type="ECO:0000256" key="1">
    <source>
        <dbReference type="SAM" id="Phobius"/>
    </source>
</evidence>
<dbReference type="RefSeq" id="WP_073318047.1">
    <property type="nucleotide sequence ID" value="NZ_FQYP01000007.1"/>
</dbReference>
<feature type="transmembrane region" description="Helical" evidence="1">
    <location>
        <begin position="178"/>
        <end position="197"/>
    </location>
</feature>
<gene>
    <name evidence="2" type="ORF">SAMN04488508_107143</name>
</gene>
<accession>A0A1M6I6D5</accession>
<evidence type="ECO:0000313" key="3">
    <source>
        <dbReference type="Proteomes" id="UP000184432"/>
    </source>
</evidence>
<keyword evidence="1" id="KW-0472">Membrane</keyword>
<organism evidence="2 3">
    <name type="scientific">Aquimarina spongiae</name>
    <dbReference type="NCBI Taxonomy" id="570521"/>
    <lineage>
        <taxon>Bacteria</taxon>
        <taxon>Pseudomonadati</taxon>
        <taxon>Bacteroidota</taxon>
        <taxon>Flavobacteriia</taxon>
        <taxon>Flavobacteriales</taxon>
        <taxon>Flavobacteriaceae</taxon>
        <taxon>Aquimarina</taxon>
    </lineage>
</organism>
<reference evidence="3" key="1">
    <citation type="submission" date="2016-11" db="EMBL/GenBank/DDBJ databases">
        <authorList>
            <person name="Varghese N."/>
            <person name="Submissions S."/>
        </authorList>
    </citation>
    <scope>NUCLEOTIDE SEQUENCE [LARGE SCALE GENOMIC DNA]</scope>
    <source>
        <strain evidence="3">DSM 22623</strain>
    </source>
</reference>
<sequence length="293" mass="32227">MDLTDIINSLQTAIFEGNVGDKNLFGLYQYIDQIIDYAYGLAAVLMIILVGSKVITYFANPSGNLDPYTLVRPILILVALVLYKPLVELLLFSPTDIIADVTENAAHYVTKVGDAKEFEDSYNGSITHIQDSNADGSGDGVYDVLQINPFLELLHLIIFFIASVVAGYIMLRQIIYKAIYFVIGVFALPLALIPGNQDVLKKWFFGFLAVLLWIPILTILKTILILVHNNTASGGFTQILMSICLQVVMIIAVLRVPKYANILVSAGSDSGSNFTASFMTVPAMAMYKKLRGK</sequence>
<dbReference type="OrthoDB" id="1273297at2"/>
<protein>
    <recommendedName>
        <fullName evidence="4">TrbL/VirB6 plasmid conjugal transfer protein</fullName>
    </recommendedName>
</protein>
<feature type="transmembrane region" description="Helical" evidence="1">
    <location>
        <begin position="37"/>
        <end position="58"/>
    </location>
</feature>
<name>A0A1M6I6D5_9FLAO</name>
<evidence type="ECO:0008006" key="4">
    <source>
        <dbReference type="Google" id="ProtNLM"/>
    </source>
</evidence>
<feature type="transmembrane region" description="Helical" evidence="1">
    <location>
        <begin position="153"/>
        <end position="171"/>
    </location>
</feature>
<feature type="transmembrane region" description="Helical" evidence="1">
    <location>
        <begin position="70"/>
        <end position="86"/>
    </location>
</feature>
<feature type="transmembrane region" description="Helical" evidence="1">
    <location>
        <begin position="203"/>
        <end position="227"/>
    </location>
</feature>
<dbReference type="AlphaFoldDB" id="A0A1M6I6D5"/>
<keyword evidence="1" id="KW-1133">Transmembrane helix</keyword>
<feature type="transmembrane region" description="Helical" evidence="1">
    <location>
        <begin position="239"/>
        <end position="256"/>
    </location>
</feature>
<keyword evidence="3" id="KW-1185">Reference proteome</keyword>